<sequence length="283" mass="31013">MANRTRFYFYAPTWDIPAEGPIKIGNVLRSIKNPETPLATVVPLSTIPIEKTDVVISHAELRQGRFTILTRFLDVLKFGGGVGWGNNAEALHSYERLVTNQFFPDEDYLQQCLDAPRVRRYLELSRSKKPVYVITGLKTVHGASAESRTSHSRGGHLKGGVDPTLPSGGVAAAVEMNADLSRDRSTGVAWGGSEPFVLAFRVQRVYAHEKTGEIRKQGDYKRGAFLGNETKGDVGDGSVFSVSKTEDPEDEGYGNIEVTEGDYEVVCAFAKEVAEREGSGQVE</sequence>
<reference evidence="3" key="4">
    <citation type="journal article" date="2015" name="G3 (Bethesda)">
        <title>Genome sequences of three phytopathogenic species of the Magnaporthaceae family of fungi.</title>
        <authorList>
            <person name="Okagaki L.H."/>
            <person name="Nunes C.C."/>
            <person name="Sailsbery J."/>
            <person name="Clay B."/>
            <person name="Brown D."/>
            <person name="John T."/>
            <person name="Oh Y."/>
            <person name="Young N."/>
            <person name="Fitzgerald M."/>
            <person name="Haas B.J."/>
            <person name="Zeng Q."/>
            <person name="Young S."/>
            <person name="Adiconis X."/>
            <person name="Fan L."/>
            <person name="Levin J.Z."/>
            <person name="Mitchell T.K."/>
            <person name="Okubara P.A."/>
            <person name="Farman M.L."/>
            <person name="Kohn L.M."/>
            <person name="Birren B."/>
            <person name="Ma L.-J."/>
            <person name="Dean R.A."/>
        </authorList>
    </citation>
    <scope>NUCLEOTIDE SEQUENCE</scope>
    <source>
        <strain evidence="3">R3-111a-1</strain>
    </source>
</reference>
<dbReference type="RefSeq" id="XP_009229690.1">
    <property type="nucleotide sequence ID" value="XM_009231426.1"/>
</dbReference>
<dbReference type="EMBL" id="GL385409">
    <property type="protein sequence ID" value="EJT68927.1"/>
    <property type="molecule type" value="Genomic_DNA"/>
</dbReference>
<evidence type="ECO:0000313" key="2">
    <source>
        <dbReference type="EMBL" id="EJT68927.1"/>
    </source>
</evidence>
<reference evidence="3" key="5">
    <citation type="submission" date="2018-04" db="UniProtKB">
        <authorList>
            <consortium name="EnsemblFungi"/>
        </authorList>
    </citation>
    <scope>IDENTIFICATION</scope>
    <source>
        <strain evidence="3">R3-111a-1</strain>
    </source>
</reference>
<organism evidence="2">
    <name type="scientific">Gaeumannomyces tritici (strain R3-111a-1)</name>
    <name type="common">Wheat and barley take-all root rot fungus</name>
    <name type="synonym">Gaeumannomyces graminis var. tritici</name>
    <dbReference type="NCBI Taxonomy" id="644352"/>
    <lineage>
        <taxon>Eukaryota</taxon>
        <taxon>Fungi</taxon>
        <taxon>Dikarya</taxon>
        <taxon>Ascomycota</taxon>
        <taxon>Pezizomycotina</taxon>
        <taxon>Sordariomycetes</taxon>
        <taxon>Sordariomycetidae</taxon>
        <taxon>Magnaporthales</taxon>
        <taxon>Magnaporthaceae</taxon>
        <taxon>Gaeumannomyces</taxon>
    </lineage>
</organism>
<gene>
    <name evidence="3" type="primary">20353975</name>
    <name evidence="2" type="ORF">GGTG_13517</name>
</gene>
<name>J3PJ35_GAET3</name>
<proteinExistence type="predicted"/>
<evidence type="ECO:0000313" key="3">
    <source>
        <dbReference type="EnsemblFungi" id="EJT68927"/>
    </source>
</evidence>
<reference evidence="2" key="3">
    <citation type="submission" date="2010-09" db="EMBL/GenBank/DDBJ databases">
        <title>Annotation of Gaeumannomyces graminis var. tritici R3-111a-1.</title>
        <authorList>
            <consortium name="The Broad Institute Genome Sequencing Platform"/>
            <person name="Ma L.-J."/>
            <person name="Dead R."/>
            <person name="Young S.K."/>
            <person name="Zeng Q."/>
            <person name="Gargeya S."/>
            <person name="Fitzgerald M."/>
            <person name="Haas B."/>
            <person name="Abouelleil A."/>
            <person name="Alvarado L."/>
            <person name="Arachchi H.M."/>
            <person name="Berlin A."/>
            <person name="Brown A."/>
            <person name="Chapman S.B."/>
            <person name="Chen Z."/>
            <person name="Dunbar C."/>
            <person name="Freedman E."/>
            <person name="Gearin G."/>
            <person name="Gellesch M."/>
            <person name="Goldberg J."/>
            <person name="Griggs A."/>
            <person name="Gujja S."/>
            <person name="Heiman D."/>
            <person name="Howarth C."/>
            <person name="Larson L."/>
            <person name="Lui A."/>
            <person name="MacDonald P.J.P."/>
            <person name="Mehta T."/>
            <person name="Montmayeur A."/>
            <person name="Murphy C."/>
            <person name="Neiman D."/>
            <person name="Pearson M."/>
            <person name="Priest M."/>
            <person name="Roberts A."/>
            <person name="Saif S."/>
            <person name="Shea T."/>
            <person name="Shenoy N."/>
            <person name="Sisk P."/>
            <person name="Stolte C."/>
            <person name="Sykes S."/>
            <person name="Yandava C."/>
            <person name="Wortman J."/>
            <person name="Nusbaum C."/>
            <person name="Birren B."/>
        </authorList>
    </citation>
    <scope>NUCLEOTIDE SEQUENCE</scope>
    <source>
        <strain evidence="2">R3-111a-1</strain>
    </source>
</reference>
<evidence type="ECO:0000313" key="4">
    <source>
        <dbReference type="Proteomes" id="UP000006039"/>
    </source>
</evidence>
<dbReference type="GeneID" id="20353975"/>
<dbReference type="STRING" id="644352.J3PJ35"/>
<evidence type="ECO:0000256" key="1">
    <source>
        <dbReference type="SAM" id="MobiDB-lite"/>
    </source>
</evidence>
<dbReference type="VEuPathDB" id="FungiDB:GGTG_13517"/>
<dbReference type="EnsemblFungi" id="EJT68927">
    <property type="protein sequence ID" value="EJT68927"/>
    <property type="gene ID" value="GGTG_13517"/>
</dbReference>
<reference evidence="4" key="1">
    <citation type="submission" date="2010-07" db="EMBL/GenBank/DDBJ databases">
        <title>The genome sequence of Gaeumannomyces graminis var. tritici strain R3-111a-1.</title>
        <authorList>
            <consortium name="The Broad Institute Genome Sequencing Platform"/>
            <person name="Ma L.-J."/>
            <person name="Dead R."/>
            <person name="Young S."/>
            <person name="Zeng Q."/>
            <person name="Koehrsen M."/>
            <person name="Alvarado L."/>
            <person name="Berlin A."/>
            <person name="Chapman S.B."/>
            <person name="Chen Z."/>
            <person name="Freedman E."/>
            <person name="Gellesch M."/>
            <person name="Goldberg J."/>
            <person name="Griggs A."/>
            <person name="Gujja S."/>
            <person name="Heilman E.R."/>
            <person name="Heiman D."/>
            <person name="Hepburn T."/>
            <person name="Howarth C."/>
            <person name="Jen D."/>
            <person name="Larson L."/>
            <person name="Mehta T."/>
            <person name="Neiman D."/>
            <person name="Pearson M."/>
            <person name="Roberts A."/>
            <person name="Saif S."/>
            <person name="Shea T."/>
            <person name="Shenoy N."/>
            <person name="Sisk P."/>
            <person name="Stolte C."/>
            <person name="Sykes S."/>
            <person name="Walk T."/>
            <person name="White J."/>
            <person name="Yandava C."/>
            <person name="Haas B."/>
            <person name="Nusbaum C."/>
            <person name="Birren B."/>
        </authorList>
    </citation>
    <scope>NUCLEOTIDE SEQUENCE [LARGE SCALE GENOMIC DNA]</scope>
    <source>
        <strain evidence="4">R3-111a-1</strain>
    </source>
</reference>
<accession>J3PJ35</accession>
<dbReference type="HOGENOM" id="CLU_057547_4_2_1"/>
<dbReference type="Proteomes" id="UP000006039">
    <property type="component" value="Unassembled WGS sequence"/>
</dbReference>
<protein>
    <submittedName>
        <fullName evidence="2 3">Uncharacterized protein</fullName>
    </submittedName>
</protein>
<dbReference type="OrthoDB" id="4500473at2759"/>
<feature type="region of interest" description="Disordered" evidence="1">
    <location>
        <begin position="236"/>
        <end position="255"/>
    </location>
</feature>
<reference evidence="2" key="2">
    <citation type="submission" date="2010-07" db="EMBL/GenBank/DDBJ databases">
        <authorList>
            <consortium name="The Broad Institute Genome Sequencing Platform"/>
            <consortium name="Broad Institute Genome Sequencing Center for Infectious Disease"/>
            <person name="Ma L.-J."/>
            <person name="Dead R."/>
            <person name="Young S."/>
            <person name="Zeng Q."/>
            <person name="Koehrsen M."/>
            <person name="Alvarado L."/>
            <person name="Berlin A."/>
            <person name="Chapman S.B."/>
            <person name="Chen Z."/>
            <person name="Freedman E."/>
            <person name="Gellesch M."/>
            <person name="Goldberg J."/>
            <person name="Griggs A."/>
            <person name="Gujja S."/>
            <person name="Heilman E.R."/>
            <person name="Heiman D."/>
            <person name="Hepburn T."/>
            <person name="Howarth C."/>
            <person name="Jen D."/>
            <person name="Larson L."/>
            <person name="Mehta T."/>
            <person name="Neiman D."/>
            <person name="Pearson M."/>
            <person name="Roberts A."/>
            <person name="Saif S."/>
            <person name="Shea T."/>
            <person name="Shenoy N."/>
            <person name="Sisk P."/>
            <person name="Stolte C."/>
            <person name="Sykes S."/>
            <person name="Walk T."/>
            <person name="White J."/>
            <person name="Yandava C."/>
            <person name="Haas B."/>
            <person name="Nusbaum C."/>
            <person name="Birren B."/>
        </authorList>
    </citation>
    <scope>NUCLEOTIDE SEQUENCE</scope>
    <source>
        <strain evidence="2">R3-111a-1</strain>
    </source>
</reference>
<dbReference type="eggNOG" id="ENOG502SRWX">
    <property type="taxonomic scope" value="Eukaryota"/>
</dbReference>
<dbReference type="AlphaFoldDB" id="J3PJ35"/>
<keyword evidence="4" id="KW-1185">Reference proteome</keyword>